<evidence type="ECO:0000313" key="2">
    <source>
        <dbReference type="EMBL" id="MDO1447365.1"/>
    </source>
</evidence>
<dbReference type="NCBIfam" id="NF033206">
    <property type="entry name" value="ScyE_fam"/>
    <property type="match status" value="1"/>
</dbReference>
<comment type="caution">
    <text evidence="2">The sequence shown here is derived from an EMBL/GenBank/DDBJ whole genome shotgun (WGS) entry which is preliminary data.</text>
</comment>
<keyword evidence="3" id="KW-1185">Reference proteome</keyword>
<dbReference type="PROSITE" id="PS51257">
    <property type="entry name" value="PROKAR_LIPOPROTEIN"/>
    <property type="match status" value="1"/>
</dbReference>
<sequence>MRFKLSTLLAAAALLMTTGCQELLDIFHEVKPRKIEVKEFVSGLAAPIGMTLDAKGNLWVTEIGTGNNDGKVLIITENGTKYTVIEGFPSEYNEQDQTAVGLNHLLVKDGIVWILHAFGELYKFDMASYHPGDAPVKAEDLATEDIGTFVLEYEFAEDTGESNPFNLTAGPEGDLFINDAAANAIIRRSKTGQLSVFATFPNIPNPLPIGPPSIHSVPTGIAYDGHRFFVSTLTGFPFPTGKARIYQVNMAGEVSVYKEGFTMLTDISLDAKHQPLALQFAEFGEQGFKPNTGRLTRVTPDSSLVLVDKLNLPTSVAKRNANTYYVNSLAEGKIKKILNVY</sequence>
<dbReference type="RefSeq" id="WP_302038170.1">
    <property type="nucleotide sequence ID" value="NZ_JAUKPO010000007.1"/>
</dbReference>
<keyword evidence="1" id="KW-0732">Signal</keyword>
<dbReference type="InterPro" id="IPR015943">
    <property type="entry name" value="WD40/YVTN_repeat-like_dom_sf"/>
</dbReference>
<dbReference type="InterPro" id="IPR048031">
    <property type="entry name" value="ScyD/ScyE-like"/>
</dbReference>
<dbReference type="Gene3D" id="2.130.10.10">
    <property type="entry name" value="YVTN repeat-like/Quinoprotein amine dehydrogenase"/>
    <property type="match status" value="1"/>
</dbReference>
<dbReference type="InterPro" id="IPR011042">
    <property type="entry name" value="6-blade_b-propeller_TolB-like"/>
</dbReference>
<dbReference type="Proteomes" id="UP001168528">
    <property type="component" value="Unassembled WGS sequence"/>
</dbReference>
<evidence type="ECO:0000256" key="1">
    <source>
        <dbReference type="SAM" id="SignalP"/>
    </source>
</evidence>
<evidence type="ECO:0000313" key="3">
    <source>
        <dbReference type="Proteomes" id="UP001168528"/>
    </source>
</evidence>
<feature type="signal peptide" evidence="1">
    <location>
        <begin position="1"/>
        <end position="22"/>
    </location>
</feature>
<proteinExistence type="predicted"/>
<feature type="chain" id="PRO_5046273048" evidence="1">
    <location>
        <begin position="23"/>
        <end position="341"/>
    </location>
</feature>
<accession>A0ABT8R5J0</accession>
<dbReference type="EMBL" id="JAUKPO010000007">
    <property type="protein sequence ID" value="MDO1447365.1"/>
    <property type="molecule type" value="Genomic_DNA"/>
</dbReference>
<gene>
    <name evidence="2" type="ORF">Q0590_13940</name>
</gene>
<organism evidence="2 3">
    <name type="scientific">Rhodocytophaga aerolata</name>
    <dbReference type="NCBI Taxonomy" id="455078"/>
    <lineage>
        <taxon>Bacteria</taxon>
        <taxon>Pseudomonadati</taxon>
        <taxon>Bacteroidota</taxon>
        <taxon>Cytophagia</taxon>
        <taxon>Cytophagales</taxon>
        <taxon>Rhodocytophagaceae</taxon>
        <taxon>Rhodocytophaga</taxon>
    </lineage>
</organism>
<dbReference type="SUPFAM" id="SSF101898">
    <property type="entry name" value="NHL repeat"/>
    <property type="match status" value="1"/>
</dbReference>
<dbReference type="Gene3D" id="2.120.10.30">
    <property type="entry name" value="TolB, C-terminal domain"/>
    <property type="match status" value="1"/>
</dbReference>
<protein>
    <submittedName>
        <fullName evidence="2">ScyD/ScyE family protein</fullName>
    </submittedName>
</protein>
<name>A0ABT8R5J0_9BACT</name>
<reference evidence="2" key="1">
    <citation type="submission" date="2023-07" db="EMBL/GenBank/DDBJ databases">
        <title>The genome sequence of Rhodocytophaga aerolata KACC 12507.</title>
        <authorList>
            <person name="Zhang X."/>
        </authorList>
    </citation>
    <scope>NUCLEOTIDE SEQUENCE</scope>
    <source>
        <strain evidence="2">KACC 12507</strain>
    </source>
</reference>